<feature type="non-terminal residue" evidence="1">
    <location>
        <position position="1"/>
    </location>
</feature>
<name>A0A0F9DH22_9ZZZZ</name>
<comment type="caution">
    <text evidence="1">The sequence shown here is derived from an EMBL/GenBank/DDBJ whole genome shotgun (WGS) entry which is preliminary data.</text>
</comment>
<reference evidence="1" key="1">
    <citation type="journal article" date="2015" name="Nature">
        <title>Complex archaea that bridge the gap between prokaryotes and eukaryotes.</title>
        <authorList>
            <person name="Spang A."/>
            <person name="Saw J.H."/>
            <person name="Jorgensen S.L."/>
            <person name="Zaremba-Niedzwiedzka K."/>
            <person name="Martijn J."/>
            <person name="Lind A.E."/>
            <person name="van Eijk R."/>
            <person name="Schleper C."/>
            <person name="Guy L."/>
            <person name="Ettema T.J."/>
        </authorList>
    </citation>
    <scope>NUCLEOTIDE SEQUENCE</scope>
</reference>
<protein>
    <submittedName>
        <fullName evidence="1">Uncharacterized protein</fullName>
    </submittedName>
</protein>
<organism evidence="1">
    <name type="scientific">marine sediment metagenome</name>
    <dbReference type="NCBI Taxonomy" id="412755"/>
    <lineage>
        <taxon>unclassified sequences</taxon>
        <taxon>metagenomes</taxon>
        <taxon>ecological metagenomes</taxon>
    </lineage>
</organism>
<accession>A0A0F9DH22</accession>
<dbReference type="EMBL" id="LAZR01028991">
    <property type="protein sequence ID" value="KKL60904.1"/>
    <property type="molecule type" value="Genomic_DNA"/>
</dbReference>
<evidence type="ECO:0000313" key="1">
    <source>
        <dbReference type="EMBL" id="KKL60904.1"/>
    </source>
</evidence>
<sequence>KVIKQKLSVEDIAQWFEKHAEKVKR</sequence>
<proteinExistence type="predicted"/>
<dbReference type="AlphaFoldDB" id="A0A0F9DH22"/>
<gene>
    <name evidence="1" type="ORF">LCGC14_2200640</name>
</gene>